<dbReference type="SUPFAM" id="SSF55729">
    <property type="entry name" value="Acyl-CoA N-acyltransferases (Nat)"/>
    <property type="match status" value="1"/>
</dbReference>
<dbReference type="Proteomes" id="UP000075806">
    <property type="component" value="Unassembled WGS sequence"/>
</dbReference>
<name>A0A161PYK7_9BACI</name>
<proteinExistence type="predicted"/>
<dbReference type="Gene3D" id="3.40.630.30">
    <property type="match status" value="1"/>
</dbReference>
<evidence type="ECO:0000313" key="1">
    <source>
        <dbReference type="EMBL" id="KYG27644.1"/>
    </source>
</evidence>
<sequence>MFEHVQSRQQQRKFAFTWEYACQKNGWYNDLYLDQAVRYNLLLPHRFFFLPKKVIGTIEFIPYNPLSEHSTVEGEDRGKFSHYSDIMEYQKETWEIDKLCLHEDYQRKGYFKGFMEIFYTHAIQYKPKFYLALIEKKFYRMLKIIYRFAIEQRGDELVGTGQTLVPIVFDVEEMMKNRSLVQKILNESKDSFK</sequence>
<dbReference type="OrthoDB" id="2584775at2"/>
<organism evidence="1 2">
    <name type="scientific">Alkalihalobacillus trypoxylicola</name>
    <dbReference type="NCBI Taxonomy" id="519424"/>
    <lineage>
        <taxon>Bacteria</taxon>
        <taxon>Bacillati</taxon>
        <taxon>Bacillota</taxon>
        <taxon>Bacilli</taxon>
        <taxon>Bacillales</taxon>
        <taxon>Bacillaceae</taxon>
        <taxon>Alkalihalobacillus</taxon>
    </lineage>
</organism>
<accession>A0A161PYK7</accession>
<keyword evidence="2" id="KW-1185">Reference proteome</keyword>
<reference evidence="1" key="1">
    <citation type="submission" date="2016-02" db="EMBL/GenBank/DDBJ databases">
        <title>Genome sequence of Bacillus trypoxylicola KCTC 13244(T).</title>
        <authorList>
            <person name="Jeong H."/>
            <person name="Park S.-H."/>
            <person name="Choi S.-K."/>
        </authorList>
    </citation>
    <scope>NUCLEOTIDE SEQUENCE [LARGE SCALE GENOMIC DNA]</scope>
    <source>
        <strain evidence="1">KCTC 13244</strain>
    </source>
</reference>
<dbReference type="AlphaFoldDB" id="A0A161PYK7"/>
<dbReference type="RefSeq" id="WP_061949774.1">
    <property type="nucleotide sequence ID" value="NZ_LTAO01000036.1"/>
</dbReference>
<comment type="caution">
    <text evidence="1">The sequence shown here is derived from an EMBL/GenBank/DDBJ whole genome shotgun (WGS) entry which is preliminary data.</text>
</comment>
<evidence type="ECO:0000313" key="2">
    <source>
        <dbReference type="Proteomes" id="UP000075806"/>
    </source>
</evidence>
<dbReference type="InterPro" id="IPR016181">
    <property type="entry name" value="Acyl_CoA_acyltransferase"/>
</dbReference>
<dbReference type="EMBL" id="LTAO01000036">
    <property type="protein sequence ID" value="KYG27644.1"/>
    <property type="molecule type" value="Genomic_DNA"/>
</dbReference>
<protein>
    <recommendedName>
        <fullName evidence="3">N-acetyltransferase domain-containing protein</fullName>
    </recommendedName>
</protein>
<gene>
    <name evidence="1" type="ORF">AZF04_10655</name>
</gene>
<evidence type="ECO:0008006" key="3">
    <source>
        <dbReference type="Google" id="ProtNLM"/>
    </source>
</evidence>